<dbReference type="Gene3D" id="1.10.4040.10">
    <property type="entry name" value="Penicillinase repressor domain"/>
    <property type="match status" value="1"/>
</dbReference>
<name>A0A8J8MQ40_9FIRM</name>
<keyword evidence="6" id="KW-1185">Reference proteome</keyword>
<gene>
    <name evidence="5" type="ORF">HZI73_01915</name>
</gene>
<dbReference type="Pfam" id="PF03965">
    <property type="entry name" value="Penicillinase_R"/>
    <property type="match status" value="1"/>
</dbReference>
<dbReference type="InterPro" id="IPR005650">
    <property type="entry name" value="BlaI_family"/>
</dbReference>
<keyword evidence="2" id="KW-0805">Transcription regulation</keyword>
<proteinExistence type="inferred from homology"/>
<protein>
    <submittedName>
        <fullName evidence="5">BlaI/MecI/CopY family transcriptional regulator</fullName>
    </submittedName>
</protein>
<evidence type="ECO:0000256" key="1">
    <source>
        <dbReference type="ARBA" id="ARBA00011046"/>
    </source>
</evidence>
<sequence>MTKEAKRLSDAELEIMLVIWHSEQPVSASYILEALKGKRKWALPTLMTVLTRLIKKEFLICEKKGRNNFYRSIVDENTYKEKEGKSILEKLYGNSFKSFVTALYQSKAISEKDLDELREFLDKAHKEV</sequence>
<comment type="similarity">
    <text evidence="1">Belongs to the BlaI transcriptional regulatory family.</text>
</comment>
<dbReference type="KEGG" id="vpy:HZI73_01915"/>
<dbReference type="EMBL" id="CP058649">
    <property type="protein sequence ID" value="QUI25564.1"/>
    <property type="molecule type" value="Genomic_DNA"/>
</dbReference>
<dbReference type="Gene3D" id="1.10.10.10">
    <property type="entry name" value="Winged helix-like DNA-binding domain superfamily/Winged helix DNA-binding domain"/>
    <property type="match status" value="1"/>
</dbReference>
<evidence type="ECO:0000256" key="4">
    <source>
        <dbReference type="ARBA" id="ARBA00023163"/>
    </source>
</evidence>
<dbReference type="PIRSF" id="PIRSF019455">
    <property type="entry name" value="CopR_AtkY"/>
    <property type="match status" value="1"/>
</dbReference>
<dbReference type="InterPro" id="IPR036390">
    <property type="entry name" value="WH_DNA-bd_sf"/>
</dbReference>
<organism evidence="5 6">
    <name type="scientific">Vallitalea pronyensis</name>
    <dbReference type="NCBI Taxonomy" id="1348613"/>
    <lineage>
        <taxon>Bacteria</taxon>
        <taxon>Bacillati</taxon>
        <taxon>Bacillota</taxon>
        <taxon>Clostridia</taxon>
        <taxon>Lachnospirales</taxon>
        <taxon>Vallitaleaceae</taxon>
        <taxon>Vallitalea</taxon>
    </lineage>
</organism>
<dbReference type="Proteomes" id="UP000683246">
    <property type="component" value="Chromosome"/>
</dbReference>
<evidence type="ECO:0000256" key="3">
    <source>
        <dbReference type="ARBA" id="ARBA00023125"/>
    </source>
</evidence>
<accession>A0A8J8MQ40</accession>
<evidence type="ECO:0000313" key="5">
    <source>
        <dbReference type="EMBL" id="QUI25564.1"/>
    </source>
</evidence>
<keyword evidence="3" id="KW-0238">DNA-binding</keyword>
<evidence type="ECO:0000313" key="6">
    <source>
        <dbReference type="Proteomes" id="UP000683246"/>
    </source>
</evidence>
<dbReference type="SUPFAM" id="SSF46785">
    <property type="entry name" value="Winged helix' DNA-binding domain"/>
    <property type="match status" value="1"/>
</dbReference>
<evidence type="ECO:0000256" key="2">
    <source>
        <dbReference type="ARBA" id="ARBA00023015"/>
    </source>
</evidence>
<reference evidence="5" key="1">
    <citation type="submission" date="2020-07" db="EMBL/GenBank/DDBJ databases">
        <title>Vallitalea pronyensis genome.</title>
        <authorList>
            <person name="Postec A."/>
        </authorList>
    </citation>
    <scope>NUCLEOTIDE SEQUENCE</scope>
    <source>
        <strain evidence="5">FatNI3</strain>
    </source>
</reference>
<dbReference type="GO" id="GO:0003677">
    <property type="term" value="F:DNA binding"/>
    <property type="evidence" value="ECO:0007669"/>
    <property type="project" value="UniProtKB-KW"/>
</dbReference>
<dbReference type="AlphaFoldDB" id="A0A8J8MQ40"/>
<keyword evidence="4" id="KW-0804">Transcription</keyword>
<dbReference type="GO" id="GO:0045892">
    <property type="term" value="P:negative regulation of DNA-templated transcription"/>
    <property type="evidence" value="ECO:0007669"/>
    <property type="project" value="InterPro"/>
</dbReference>
<dbReference type="InterPro" id="IPR036388">
    <property type="entry name" value="WH-like_DNA-bd_sf"/>
</dbReference>